<sequence>FQWDQVSAATPPSEAKAACKVMETFICKLHSNGERKRSTKLVPRGHKITGVYHNTRDF</sequence>
<dbReference type="EMBL" id="HAEF01012243">
    <property type="protein sequence ID" value="SBR53402.1"/>
    <property type="molecule type" value="Transcribed_RNA"/>
</dbReference>
<feature type="non-terminal residue" evidence="1">
    <location>
        <position position="1"/>
    </location>
</feature>
<reference evidence="1" key="2">
    <citation type="submission" date="2016-06" db="EMBL/GenBank/DDBJ databases">
        <title>The genome of a short-lived fish provides insights into sex chromosome evolution and the genetic control of aging.</title>
        <authorList>
            <person name="Reichwald K."/>
            <person name="Felder M."/>
            <person name="Petzold A."/>
            <person name="Koch P."/>
            <person name="Groth M."/>
            <person name="Platzer M."/>
        </authorList>
    </citation>
    <scope>NUCLEOTIDE SEQUENCE</scope>
    <source>
        <tissue evidence="1">Brain</tissue>
    </source>
</reference>
<reference evidence="1" key="1">
    <citation type="submission" date="2016-05" db="EMBL/GenBank/DDBJ databases">
        <authorList>
            <person name="Lavstsen T."/>
            <person name="Jespersen J.S."/>
        </authorList>
    </citation>
    <scope>NUCLEOTIDE SEQUENCE</scope>
    <source>
        <tissue evidence="1">Brain</tissue>
    </source>
</reference>
<gene>
    <name evidence="1" type="primary">Nfu_g_1_011902</name>
</gene>
<proteinExistence type="predicted"/>
<accession>A0A1A8M9A5</accession>
<evidence type="ECO:0000313" key="1">
    <source>
        <dbReference type="EMBL" id="SBR53402.1"/>
    </source>
</evidence>
<protein>
    <submittedName>
        <fullName evidence="1">Uncharacterized protein</fullName>
    </submittedName>
</protein>
<dbReference type="AlphaFoldDB" id="A0A1A8M9A5"/>
<feature type="non-terminal residue" evidence="1">
    <location>
        <position position="58"/>
    </location>
</feature>
<name>A0A1A8M9A5_9TELE</name>
<organism evidence="1">
    <name type="scientific">Nothobranchius pienaari</name>
    <dbReference type="NCBI Taxonomy" id="704102"/>
    <lineage>
        <taxon>Eukaryota</taxon>
        <taxon>Metazoa</taxon>
        <taxon>Chordata</taxon>
        <taxon>Craniata</taxon>
        <taxon>Vertebrata</taxon>
        <taxon>Euteleostomi</taxon>
        <taxon>Actinopterygii</taxon>
        <taxon>Neopterygii</taxon>
        <taxon>Teleostei</taxon>
        <taxon>Neoteleostei</taxon>
        <taxon>Acanthomorphata</taxon>
        <taxon>Ovalentaria</taxon>
        <taxon>Atherinomorphae</taxon>
        <taxon>Cyprinodontiformes</taxon>
        <taxon>Nothobranchiidae</taxon>
        <taxon>Nothobranchius</taxon>
    </lineage>
</organism>